<evidence type="ECO:0000313" key="3">
    <source>
        <dbReference type="Proteomes" id="UP000283587"/>
    </source>
</evidence>
<dbReference type="InterPro" id="IPR005509">
    <property type="entry name" value="AfsA_hotdog_dom"/>
</dbReference>
<comment type="caution">
    <text evidence="2">The sequence shown here is derived from an EMBL/GenBank/DDBJ whole genome shotgun (WGS) entry which is preliminary data.</text>
</comment>
<dbReference type="Pfam" id="PF03756">
    <property type="entry name" value="AfsA"/>
    <property type="match status" value="1"/>
</dbReference>
<dbReference type="AlphaFoldDB" id="A0A419A846"/>
<name>A0A419A846_9RHOB</name>
<dbReference type="Proteomes" id="UP000283587">
    <property type="component" value="Unassembled WGS sequence"/>
</dbReference>
<dbReference type="OrthoDB" id="594159at2"/>
<evidence type="ECO:0000313" key="2">
    <source>
        <dbReference type="EMBL" id="RJL16557.1"/>
    </source>
</evidence>
<feature type="domain" description="A-factor biosynthesis hotdog" evidence="1">
    <location>
        <begin position="152"/>
        <end position="256"/>
    </location>
</feature>
<gene>
    <name evidence="2" type="ORF">D3P05_09350</name>
</gene>
<evidence type="ECO:0000259" key="1">
    <source>
        <dbReference type="Pfam" id="PF03756"/>
    </source>
</evidence>
<accession>A0A419A846</accession>
<proteinExistence type="predicted"/>
<protein>
    <recommendedName>
        <fullName evidence="1">A-factor biosynthesis hotdog domain-containing protein</fullName>
    </recommendedName>
</protein>
<reference evidence="3" key="1">
    <citation type="submission" date="2018-09" db="EMBL/GenBank/DDBJ databases">
        <title>Paracoccus onubensis nov. sp. a moderate halophilic bacterium isolated from Gruta de las Maravillas (Aracena, Spain).</title>
        <authorList>
            <person name="Jurado V."/>
            <person name="Gutierrez-Patricio S."/>
            <person name="Gonzalez-Pimentel J.L."/>
            <person name="Miller A.Z."/>
            <person name="Laiz L."/>
            <person name="Saiz-Jimenez C."/>
        </authorList>
    </citation>
    <scope>NUCLEOTIDE SEQUENCE [LARGE SCALE GENOMIC DNA]</scope>
    <source>
        <strain evidence="3">DSM 26381</strain>
    </source>
</reference>
<organism evidence="2 3">
    <name type="scientific">Paracoccus siganidrum</name>
    <dbReference type="NCBI Taxonomy" id="1276757"/>
    <lineage>
        <taxon>Bacteria</taxon>
        <taxon>Pseudomonadati</taxon>
        <taxon>Pseudomonadota</taxon>
        <taxon>Alphaproteobacteria</taxon>
        <taxon>Rhodobacterales</taxon>
        <taxon>Paracoccaceae</taxon>
        <taxon>Paracoccus</taxon>
    </lineage>
</organism>
<dbReference type="EMBL" id="QZEW01000032">
    <property type="protein sequence ID" value="RJL16557.1"/>
    <property type="molecule type" value="Genomic_DNA"/>
</dbReference>
<sequence length="399" mass="45339">MVMVMIQYTITPEILHKDCAEDVLLSDFELVLPARLNRETTAELDRVLAPAEKALLDEAYARIGDRYFLRHQPTHIPAACVNAVPGLETDIARTYRLEGDTWCVDNIVVPSGIGEVVDIHPDGGALTERQRQAVSQILADRLENGICPVNRYRVLNDTQNYFFYRKTHEHVPGLMLIEIARQAMYHYFYNHSGYSRGEVSISISSLDVEFYSYVESAYALDVVVTQTQELARKQPRFVDKTATFYQNGRMVSRIRLQGGAMKMKLFKRMRTLKFPPAHWFTPSSRILQRAILADQRGEILCVALERLSSTGIRFRAPALPEQPPHSITLHVSGQGFLTLPLQARTPRDHGGQYEMDFAELSADQRYRLQETIKCHCFFAERHDPDAAASRPAIATRAAK</sequence>
<keyword evidence="3" id="KW-1185">Reference proteome</keyword>